<dbReference type="Pfam" id="PF05930">
    <property type="entry name" value="Phage_AlpA"/>
    <property type="match status" value="1"/>
</dbReference>
<dbReference type="RefSeq" id="WP_154360777.1">
    <property type="nucleotide sequence ID" value="NZ_WKJL01000028.1"/>
</dbReference>
<dbReference type="AlphaFoldDB" id="A0A844D630"/>
<dbReference type="Proteomes" id="UP000439986">
    <property type="component" value="Unassembled WGS sequence"/>
</dbReference>
<name>A0A844D630_9BURK</name>
<proteinExistence type="predicted"/>
<evidence type="ECO:0000313" key="1">
    <source>
        <dbReference type="EMBL" id="MRW87538.1"/>
    </source>
</evidence>
<keyword evidence="2" id="KW-1185">Reference proteome</keyword>
<organism evidence="1 2">
    <name type="scientific">Duganella aquatilis</name>
    <dbReference type="NCBI Taxonomy" id="2666082"/>
    <lineage>
        <taxon>Bacteria</taxon>
        <taxon>Pseudomonadati</taxon>
        <taxon>Pseudomonadota</taxon>
        <taxon>Betaproteobacteria</taxon>
        <taxon>Burkholderiales</taxon>
        <taxon>Oxalobacteraceae</taxon>
        <taxon>Telluria group</taxon>
        <taxon>Duganella</taxon>
    </lineage>
</organism>
<accession>A0A844D630</accession>
<dbReference type="EMBL" id="WKJL01000028">
    <property type="protein sequence ID" value="MRW87538.1"/>
    <property type="molecule type" value="Genomic_DNA"/>
</dbReference>
<sequence length="124" mass="13600">MTHFNQRHSPPYKKADNIPIALQVTTPAPQELPPKFQELIDAAQASPNRSLLKLPETAKRSAMGESTIWRDVSRMTFVPPIRISIRSVAWIEAEVDALLAAKALISRTGAKVNLADFVTALIAA</sequence>
<evidence type="ECO:0000313" key="2">
    <source>
        <dbReference type="Proteomes" id="UP000439986"/>
    </source>
</evidence>
<dbReference type="InterPro" id="IPR010260">
    <property type="entry name" value="AlpA"/>
</dbReference>
<reference evidence="1 2" key="1">
    <citation type="submission" date="2019-11" db="EMBL/GenBank/DDBJ databases">
        <title>Novel species isolated from a subtropical stream in China.</title>
        <authorList>
            <person name="Lu H."/>
        </authorList>
    </citation>
    <scope>NUCLEOTIDE SEQUENCE [LARGE SCALE GENOMIC DNA]</scope>
    <source>
        <strain evidence="1 2">FT26W</strain>
    </source>
</reference>
<protein>
    <submittedName>
        <fullName evidence="1">AlpA family phage regulatory protein</fullName>
    </submittedName>
</protein>
<gene>
    <name evidence="1" type="ORF">GJ698_26045</name>
</gene>
<comment type="caution">
    <text evidence="1">The sequence shown here is derived from an EMBL/GenBank/DDBJ whole genome shotgun (WGS) entry which is preliminary data.</text>
</comment>